<keyword evidence="2" id="KW-0732">Signal</keyword>
<reference evidence="3 4" key="1">
    <citation type="journal article" date="2010" name="Proc. Natl. Acad. Sci. U.S.A.">
        <title>Insights into evolution of multicellular fungi from the assembled chromosomes of the mushroom Coprinopsis cinerea (Coprinus cinereus).</title>
        <authorList>
            <person name="Stajich J.E."/>
            <person name="Wilke S.K."/>
            <person name="Ahren D."/>
            <person name="Au C.H."/>
            <person name="Birren B.W."/>
            <person name="Borodovsky M."/>
            <person name="Burns C."/>
            <person name="Canback B."/>
            <person name="Casselton L.A."/>
            <person name="Cheng C.K."/>
            <person name="Deng J."/>
            <person name="Dietrich F.S."/>
            <person name="Fargo D.C."/>
            <person name="Farman M.L."/>
            <person name="Gathman A.C."/>
            <person name="Goldberg J."/>
            <person name="Guigo R."/>
            <person name="Hoegger P.J."/>
            <person name="Hooker J.B."/>
            <person name="Huggins A."/>
            <person name="James T.Y."/>
            <person name="Kamada T."/>
            <person name="Kilaru S."/>
            <person name="Kodira C."/>
            <person name="Kues U."/>
            <person name="Kupfer D."/>
            <person name="Kwan H.S."/>
            <person name="Lomsadze A."/>
            <person name="Li W."/>
            <person name="Lilly W.W."/>
            <person name="Ma L.J."/>
            <person name="Mackey A.J."/>
            <person name="Manning G."/>
            <person name="Martin F."/>
            <person name="Muraguchi H."/>
            <person name="Natvig D.O."/>
            <person name="Palmerini H."/>
            <person name="Ramesh M.A."/>
            <person name="Rehmeyer C.J."/>
            <person name="Roe B.A."/>
            <person name="Shenoy N."/>
            <person name="Stanke M."/>
            <person name="Ter-Hovhannisyan V."/>
            <person name="Tunlid A."/>
            <person name="Velagapudi R."/>
            <person name="Vision T.J."/>
            <person name="Zeng Q."/>
            <person name="Zolan M.E."/>
            <person name="Pukkila P.J."/>
        </authorList>
    </citation>
    <scope>NUCLEOTIDE SEQUENCE [LARGE SCALE GENOMIC DNA]</scope>
    <source>
        <strain evidence="4">Okayama-7 / 130 / ATCC MYA-4618 / FGSC 9003</strain>
    </source>
</reference>
<name>D6RQ79_COPC7</name>
<dbReference type="VEuPathDB" id="FungiDB:CC1G_15286"/>
<organism evidence="3 4">
    <name type="scientific">Coprinopsis cinerea (strain Okayama-7 / 130 / ATCC MYA-4618 / FGSC 9003)</name>
    <name type="common">Inky cap fungus</name>
    <name type="synonym">Hormographiella aspergillata</name>
    <dbReference type="NCBI Taxonomy" id="240176"/>
    <lineage>
        <taxon>Eukaryota</taxon>
        <taxon>Fungi</taxon>
        <taxon>Dikarya</taxon>
        <taxon>Basidiomycota</taxon>
        <taxon>Agaricomycotina</taxon>
        <taxon>Agaricomycetes</taxon>
        <taxon>Agaricomycetidae</taxon>
        <taxon>Agaricales</taxon>
        <taxon>Agaricineae</taxon>
        <taxon>Psathyrellaceae</taxon>
        <taxon>Coprinopsis</taxon>
    </lineage>
</organism>
<dbReference type="Proteomes" id="UP000001861">
    <property type="component" value="Unassembled WGS sequence"/>
</dbReference>
<dbReference type="EMBL" id="AACS02000010">
    <property type="protein sequence ID" value="EFI26885.1"/>
    <property type="molecule type" value="Genomic_DNA"/>
</dbReference>
<evidence type="ECO:0000313" key="3">
    <source>
        <dbReference type="EMBL" id="EFI26885.1"/>
    </source>
</evidence>
<dbReference type="RefSeq" id="XP_002910379.1">
    <property type="nucleotide sequence ID" value="XM_002910333.1"/>
</dbReference>
<keyword evidence="4" id="KW-1185">Reference proteome</keyword>
<feature type="signal peptide" evidence="2">
    <location>
        <begin position="1"/>
        <end position="16"/>
    </location>
</feature>
<protein>
    <submittedName>
        <fullName evidence="3">Uncharacterized protein</fullName>
    </submittedName>
</protein>
<dbReference type="KEGG" id="cci:CC1G_15286"/>
<feature type="region of interest" description="Disordered" evidence="1">
    <location>
        <begin position="18"/>
        <end position="39"/>
    </location>
</feature>
<evidence type="ECO:0000313" key="4">
    <source>
        <dbReference type="Proteomes" id="UP000001861"/>
    </source>
</evidence>
<evidence type="ECO:0000256" key="1">
    <source>
        <dbReference type="SAM" id="MobiDB-lite"/>
    </source>
</evidence>
<dbReference type="HOGENOM" id="CLU_2573789_0_0_1"/>
<evidence type="ECO:0000256" key="2">
    <source>
        <dbReference type="SAM" id="SignalP"/>
    </source>
</evidence>
<sequence>MHLVPFIGVLASGVTADEGSAGRYARRPRQDLQDGQTAPRSFDSYRRALVARELYQRAVVKNLLQDFSTRDLLEELYERSA</sequence>
<accession>D6RQ79</accession>
<feature type="chain" id="PRO_5003087760" evidence="2">
    <location>
        <begin position="17"/>
        <end position="81"/>
    </location>
</feature>
<dbReference type="GeneID" id="9380339"/>
<comment type="caution">
    <text evidence="3">The sequence shown here is derived from an EMBL/GenBank/DDBJ whole genome shotgun (WGS) entry which is preliminary data.</text>
</comment>
<dbReference type="AlphaFoldDB" id="D6RQ79"/>
<gene>
    <name evidence="3" type="ORF">CC1G_15286</name>
</gene>
<dbReference type="InParanoid" id="D6RQ79"/>
<proteinExistence type="predicted"/>